<dbReference type="InterPro" id="IPR051263">
    <property type="entry name" value="C-type_cytochrome_biogenesis"/>
</dbReference>
<keyword evidence="3 6" id="KW-0479">Metal-binding</keyword>
<dbReference type="PANTHER" id="PTHR47870">
    <property type="entry name" value="CYTOCHROME C-TYPE BIOGENESIS PROTEIN CCMH"/>
    <property type="match status" value="1"/>
</dbReference>
<keyword evidence="5 6" id="KW-0408">Iron</keyword>
<dbReference type="CDD" id="cd16378">
    <property type="entry name" value="CcmH_N"/>
    <property type="match status" value="1"/>
</dbReference>
<keyword evidence="2 6" id="KW-0349">Heme</keyword>
<feature type="transmembrane region" description="Helical" evidence="6">
    <location>
        <begin position="108"/>
        <end position="128"/>
    </location>
</feature>
<organism evidence="8 9">
    <name type="scientific">Terrihabitans rhizophilus</name>
    <dbReference type="NCBI Taxonomy" id="3092662"/>
    <lineage>
        <taxon>Bacteria</taxon>
        <taxon>Pseudomonadati</taxon>
        <taxon>Pseudomonadota</taxon>
        <taxon>Alphaproteobacteria</taxon>
        <taxon>Hyphomicrobiales</taxon>
        <taxon>Terrihabitans</taxon>
    </lineage>
</organism>
<keyword evidence="6" id="KW-0472">Membrane</keyword>
<keyword evidence="9" id="KW-1185">Reference proteome</keyword>
<dbReference type="EMBL" id="JAXAFJ010000006">
    <property type="protein sequence ID" value="MDX6806581.1"/>
    <property type="molecule type" value="Genomic_DNA"/>
</dbReference>
<evidence type="ECO:0000256" key="3">
    <source>
        <dbReference type="ARBA" id="ARBA00022723"/>
    </source>
</evidence>
<comment type="similarity">
    <text evidence="1 6">Belongs to the CcmH/CycL/Ccl2/NrfF family.</text>
</comment>
<keyword evidence="4 6" id="KW-0732">Signal</keyword>
<reference evidence="8 9" key="1">
    <citation type="submission" date="2023-11" db="EMBL/GenBank/DDBJ databases">
        <authorList>
            <person name="Bao R."/>
        </authorList>
    </citation>
    <scope>NUCLEOTIDE SEQUENCE [LARGE SCALE GENOMIC DNA]</scope>
    <source>
        <strain evidence="8 9">PJ23</strain>
    </source>
</reference>
<evidence type="ECO:0000256" key="2">
    <source>
        <dbReference type="ARBA" id="ARBA00022617"/>
    </source>
</evidence>
<dbReference type="Pfam" id="PF03918">
    <property type="entry name" value="CcmH"/>
    <property type="match status" value="1"/>
</dbReference>
<evidence type="ECO:0000313" key="9">
    <source>
        <dbReference type="Proteomes" id="UP001274321"/>
    </source>
</evidence>
<evidence type="ECO:0000259" key="7">
    <source>
        <dbReference type="Pfam" id="PF03918"/>
    </source>
</evidence>
<proteinExistence type="inferred from homology"/>
<sequence>MKAMVAMRALAFALVFALPMHALALEPGEALPDAAAEARARSLFVELRCMVCQNQSISDSDAPLAKDLRMLVRERVSAGDSSEEIKEFLVERYGEFVLLRPRFSGETALLWLAPGIVLVGGAVGMLLARRRRLHQQPQLSDDEERRLEALLDKMR</sequence>
<keyword evidence="6" id="KW-0812">Transmembrane</keyword>
<evidence type="ECO:0000313" key="8">
    <source>
        <dbReference type="EMBL" id="MDX6806581.1"/>
    </source>
</evidence>
<feature type="signal peptide" evidence="6">
    <location>
        <begin position="1"/>
        <end position="24"/>
    </location>
</feature>
<name>A0ABU4RUP5_9HYPH</name>
<dbReference type="Proteomes" id="UP001274321">
    <property type="component" value="Unassembled WGS sequence"/>
</dbReference>
<evidence type="ECO:0000256" key="1">
    <source>
        <dbReference type="ARBA" id="ARBA00010342"/>
    </source>
</evidence>
<evidence type="ECO:0000256" key="4">
    <source>
        <dbReference type="ARBA" id="ARBA00022729"/>
    </source>
</evidence>
<evidence type="ECO:0000256" key="5">
    <source>
        <dbReference type="ARBA" id="ARBA00023004"/>
    </source>
</evidence>
<feature type="domain" description="CcmH/CycL/Ccl2/NrfF N-terminal" evidence="7">
    <location>
        <begin position="13"/>
        <end position="151"/>
    </location>
</feature>
<comment type="function">
    <text evidence="6">Possible subunit of a heme lyase.</text>
</comment>
<evidence type="ECO:0000256" key="6">
    <source>
        <dbReference type="RuleBase" id="RU364112"/>
    </source>
</evidence>
<accession>A0ABU4RUP5</accession>
<dbReference type="PANTHER" id="PTHR47870:SF4">
    <property type="entry name" value="CYTOCHROME C-TYPE BIOGENESIS PROTEIN CYCH"/>
    <property type="match status" value="1"/>
</dbReference>
<dbReference type="Gene3D" id="1.10.8.640">
    <property type="entry name" value="Cytochrome C biogenesis protein"/>
    <property type="match status" value="1"/>
</dbReference>
<dbReference type="RefSeq" id="WP_319844710.1">
    <property type="nucleotide sequence ID" value="NZ_JAXAFJ010000006.1"/>
</dbReference>
<comment type="caution">
    <text evidence="8">The sequence shown here is derived from an EMBL/GenBank/DDBJ whole genome shotgun (WGS) entry which is preliminary data.</text>
</comment>
<keyword evidence="6" id="KW-1133">Transmembrane helix</keyword>
<dbReference type="InterPro" id="IPR038297">
    <property type="entry name" value="CcmH/CycL/NrfF/Ccl2_sf"/>
</dbReference>
<protein>
    <recommendedName>
        <fullName evidence="6">Cytochrome c-type biogenesis protein</fullName>
    </recommendedName>
</protein>
<dbReference type="InterPro" id="IPR005616">
    <property type="entry name" value="CcmH/CycL/Ccl2/NrfF_N"/>
</dbReference>
<gene>
    <name evidence="8" type="ORF">SCD90_10935</name>
</gene>
<feature type="chain" id="PRO_5044995657" description="Cytochrome c-type biogenesis protein" evidence="6">
    <location>
        <begin position="25"/>
        <end position="155"/>
    </location>
</feature>